<dbReference type="AlphaFoldDB" id="A0A5J9UER8"/>
<evidence type="ECO:0000313" key="4">
    <source>
        <dbReference type="Proteomes" id="UP000324897"/>
    </source>
</evidence>
<feature type="coiled-coil region" evidence="1">
    <location>
        <begin position="105"/>
        <end position="167"/>
    </location>
</feature>
<feature type="compositionally biased region" description="Basic and acidic residues" evidence="2">
    <location>
        <begin position="211"/>
        <end position="223"/>
    </location>
</feature>
<keyword evidence="1" id="KW-0175">Coiled coil</keyword>
<name>A0A5J9UER8_9POAL</name>
<gene>
    <name evidence="3" type="ORF">EJB05_31585</name>
</gene>
<dbReference type="EMBL" id="RWGY01000026">
    <property type="protein sequence ID" value="TVU21914.1"/>
    <property type="molecule type" value="Genomic_DNA"/>
</dbReference>
<evidence type="ECO:0000313" key="3">
    <source>
        <dbReference type="EMBL" id="TVU21914.1"/>
    </source>
</evidence>
<evidence type="ECO:0000256" key="2">
    <source>
        <dbReference type="SAM" id="MobiDB-lite"/>
    </source>
</evidence>
<accession>A0A5J9UER8</accession>
<feature type="region of interest" description="Disordered" evidence="2">
    <location>
        <begin position="1"/>
        <end position="40"/>
    </location>
</feature>
<feature type="compositionally biased region" description="Low complexity" evidence="2">
    <location>
        <begin position="188"/>
        <end position="210"/>
    </location>
</feature>
<evidence type="ECO:0000256" key="1">
    <source>
        <dbReference type="SAM" id="Coils"/>
    </source>
</evidence>
<comment type="caution">
    <text evidence="3">The sequence shown here is derived from an EMBL/GenBank/DDBJ whole genome shotgun (WGS) entry which is preliminary data.</text>
</comment>
<organism evidence="3 4">
    <name type="scientific">Eragrostis curvula</name>
    <name type="common">weeping love grass</name>
    <dbReference type="NCBI Taxonomy" id="38414"/>
    <lineage>
        <taxon>Eukaryota</taxon>
        <taxon>Viridiplantae</taxon>
        <taxon>Streptophyta</taxon>
        <taxon>Embryophyta</taxon>
        <taxon>Tracheophyta</taxon>
        <taxon>Spermatophyta</taxon>
        <taxon>Magnoliopsida</taxon>
        <taxon>Liliopsida</taxon>
        <taxon>Poales</taxon>
        <taxon>Poaceae</taxon>
        <taxon>PACMAD clade</taxon>
        <taxon>Chloridoideae</taxon>
        <taxon>Eragrostideae</taxon>
        <taxon>Eragrostidinae</taxon>
        <taxon>Eragrostis</taxon>
    </lineage>
</organism>
<dbReference type="Proteomes" id="UP000324897">
    <property type="component" value="Unassembled WGS sequence"/>
</dbReference>
<sequence>MAPAGGGDEAAGSGAPRKRGGRGRAAAGSDALYLSESRKRKAAVRITESDDLTNEDLNMPSDDSLRIAKEIENLTSQLTKKKKELRYSQEVKKLKVELSLKAKDVECLMKQNEELKSKNEGLQNNVLELESHVEAKNIHLLQLERQIKTLELSNARLEEDNRKLQGGNNTETCCVMNLQSCSPAQNASQEDISLSSELQSQSKKTGSMSKSPDESSSEKCAEKKVDDGRFNSYNYYG</sequence>
<proteinExistence type="predicted"/>
<protein>
    <submittedName>
        <fullName evidence="3">Uncharacterized protein</fullName>
    </submittedName>
</protein>
<keyword evidence="4" id="KW-1185">Reference proteome</keyword>
<reference evidence="3 4" key="1">
    <citation type="journal article" date="2019" name="Sci. Rep.">
        <title>A high-quality genome of Eragrostis curvula grass provides insights into Poaceae evolution and supports new strategies to enhance forage quality.</title>
        <authorList>
            <person name="Carballo J."/>
            <person name="Santos B.A.C.M."/>
            <person name="Zappacosta D."/>
            <person name="Garbus I."/>
            <person name="Selva J.P."/>
            <person name="Gallo C.A."/>
            <person name="Diaz A."/>
            <person name="Albertini E."/>
            <person name="Caccamo M."/>
            <person name="Echenique V."/>
        </authorList>
    </citation>
    <scope>NUCLEOTIDE SEQUENCE [LARGE SCALE GENOMIC DNA]</scope>
    <source>
        <strain evidence="4">cv. Victoria</strain>
        <tissue evidence="3">Leaf</tissue>
    </source>
</reference>
<feature type="non-terminal residue" evidence="3">
    <location>
        <position position="1"/>
    </location>
</feature>
<dbReference type="Gramene" id="TVU21914">
    <property type="protein sequence ID" value="TVU21914"/>
    <property type="gene ID" value="EJB05_31585"/>
</dbReference>
<feature type="region of interest" description="Disordered" evidence="2">
    <location>
        <begin position="186"/>
        <end position="223"/>
    </location>
</feature>